<dbReference type="OrthoDB" id="4364580at2759"/>
<sequence>MDDILLPIIYEYYSSFHVQHYSSSYDHSRYNATARGVETRGQRIDPISREQQLMSYLPSEQWPRVWESILIAVQRPAFRQFRDVTILLQAKNLKVLTKDTTWERMMTRFSQYWFGAVNEEYVTSNFYFDMATEICPTQASRVASSIRVPDTQAELDDHRDHSETLLWKRCCLENWKSWIQQGPAQDSTGKEVFYPLSILQDSGSLTVETSPRSWLRAGGLLFSQRYPSVKEIFAAGHIYPFSNTAIETLALDKSLQRTWELVGGGLSHNPTALMKAYLYTKLRCHFGLRGSVRKSFGVRTEYRVSRELFEAIDRQFRLRPQHHRLLTCSSGAHAPYYRFTTTTLIRWLRWNINKFCVGFEMVHSFQDAHFVTWEHTRMMLAFLRCLQFSCPSGLIQKVGGCWHDVRFRPDSRQTDGLQRVEGLGFRRTMEEFGYGWFLDKIDWVTLTFRPPHAAHMMFNNPSMQAAYHARYGQVRDVRLDFIRMGRQAISDALSTKLLRRDGGSRSSSCSNVATGAQKVIHSESLDDAISSKERIYAER</sequence>
<organism evidence="1 2">
    <name type="scientific">Rhinocladiella mackenziei CBS 650.93</name>
    <dbReference type="NCBI Taxonomy" id="1442369"/>
    <lineage>
        <taxon>Eukaryota</taxon>
        <taxon>Fungi</taxon>
        <taxon>Dikarya</taxon>
        <taxon>Ascomycota</taxon>
        <taxon>Pezizomycotina</taxon>
        <taxon>Eurotiomycetes</taxon>
        <taxon>Chaetothyriomycetidae</taxon>
        <taxon>Chaetothyriales</taxon>
        <taxon>Herpotrichiellaceae</taxon>
        <taxon>Rhinocladiella</taxon>
    </lineage>
</organism>
<dbReference type="STRING" id="1442369.A0A0D2GS53"/>
<dbReference type="AlphaFoldDB" id="A0A0D2GS53"/>
<reference evidence="1 2" key="1">
    <citation type="submission" date="2015-01" db="EMBL/GenBank/DDBJ databases">
        <title>The Genome Sequence of Rhinocladiella mackenzie CBS 650.93.</title>
        <authorList>
            <consortium name="The Broad Institute Genomics Platform"/>
            <person name="Cuomo C."/>
            <person name="de Hoog S."/>
            <person name="Gorbushina A."/>
            <person name="Stielow B."/>
            <person name="Teixiera M."/>
            <person name="Abouelleil A."/>
            <person name="Chapman S.B."/>
            <person name="Priest M."/>
            <person name="Young S.K."/>
            <person name="Wortman J."/>
            <person name="Nusbaum C."/>
            <person name="Birren B."/>
        </authorList>
    </citation>
    <scope>NUCLEOTIDE SEQUENCE [LARGE SCALE GENOMIC DNA]</scope>
    <source>
        <strain evidence="1 2">CBS 650.93</strain>
    </source>
</reference>
<proteinExistence type="predicted"/>
<name>A0A0D2GS53_9EURO</name>
<dbReference type="EMBL" id="KN847481">
    <property type="protein sequence ID" value="KIX01148.1"/>
    <property type="molecule type" value="Genomic_DNA"/>
</dbReference>
<accession>A0A0D2GS53</accession>
<evidence type="ECO:0000313" key="1">
    <source>
        <dbReference type="EMBL" id="KIX01148.1"/>
    </source>
</evidence>
<dbReference type="HOGENOM" id="CLU_505415_0_0_1"/>
<evidence type="ECO:0000313" key="2">
    <source>
        <dbReference type="Proteomes" id="UP000053617"/>
    </source>
</evidence>
<protein>
    <submittedName>
        <fullName evidence="1">Uncharacterized protein</fullName>
    </submittedName>
</protein>
<dbReference type="GeneID" id="25296944"/>
<dbReference type="VEuPathDB" id="FungiDB:Z518_08873"/>
<gene>
    <name evidence="1" type="ORF">Z518_08873</name>
</gene>
<dbReference type="RefSeq" id="XP_013268284.1">
    <property type="nucleotide sequence ID" value="XM_013412830.1"/>
</dbReference>
<dbReference type="Proteomes" id="UP000053617">
    <property type="component" value="Unassembled WGS sequence"/>
</dbReference>
<keyword evidence="2" id="KW-1185">Reference proteome</keyword>